<dbReference type="PROSITE" id="PS00018">
    <property type="entry name" value="EF_HAND_1"/>
    <property type="match status" value="1"/>
</dbReference>
<protein>
    <recommendedName>
        <fullName evidence="3">EF-hand domain-containing protein</fullName>
    </recommendedName>
</protein>
<dbReference type="Proteomes" id="UP001408789">
    <property type="component" value="Unassembled WGS sequence"/>
</dbReference>
<evidence type="ECO:0008006" key="3">
    <source>
        <dbReference type="Google" id="ProtNLM"/>
    </source>
</evidence>
<organism evidence="1 2">
    <name type="scientific">Deinandra increscens subsp. villosa</name>
    <dbReference type="NCBI Taxonomy" id="3103831"/>
    <lineage>
        <taxon>Eukaryota</taxon>
        <taxon>Viridiplantae</taxon>
        <taxon>Streptophyta</taxon>
        <taxon>Embryophyta</taxon>
        <taxon>Tracheophyta</taxon>
        <taxon>Spermatophyta</taxon>
        <taxon>Magnoliopsida</taxon>
        <taxon>eudicotyledons</taxon>
        <taxon>Gunneridae</taxon>
        <taxon>Pentapetalae</taxon>
        <taxon>asterids</taxon>
        <taxon>campanulids</taxon>
        <taxon>Asterales</taxon>
        <taxon>Asteraceae</taxon>
        <taxon>Asteroideae</taxon>
        <taxon>Heliantheae alliance</taxon>
        <taxon>Madieae</taxon>
        <taxon>Madiinae</taxon>
        <taxon>Deinandra</taxon>
    </lineage>
</organism>
<gene>
    <name evidence="1" type="ORF">SSX86_016479</name>
</gene>
<dbReference type="EMBL" id="JBCNJP010000017">
    <property type="protein sequence ID" value="KAK9065096.1"/>
    <property type="molecule type" value="Genomic_DNA"/>
</dbReference>
<keyword evidence="2" id="KW-1185">Reference proteome</keyword>
<comment type="caution">
    <text evidence="1">The sequence shown here is derived from an EMBL/GenBank/DDBJ whole genome shotgun (WGS) entry which is preliminary data.</text>
</comment>
<proteinExistence type="predicted"/>
<reference evidence="1 2" key="1">
    <citation type="submission" date="2024-04" db="EMBL/GenBank/DDBJ databases">
        <title>The reference genome of an endangered Asteraceae, Deinandra increscens subsp. villosa, native to the Central Coast of California.</title>
        <authorList>
            <person name="Guilliams M."/>
            <person name="Hasenstab-Lehman K."/>
            <person name="Meyer R."/>
            <person name="Mcevoy S."/>
        </authorList>
    </citation>
    <scope>NUCLEOTIDE SEQUENCE [LARGE SCALE GENOMIC DNA]</scope>
    <source>
        <tissue evidence="1">Leaf</tissue>
    </source>
</reference>
<evidence type="ECO:0000313" key="2">
    <source>
        <dbReference type="Proteomes" id="UP001408789"/>
    </source>
</evidence>
<accession>A0AAP0CY21</accession>
<name>A0AAP0CY21_9ASTR</name>
<sequence length="68" mass="7955">MYDDVRSREHPWLQNAKKAPNVPLGDDVEIKAVLIDDVFEDIKEMFKNIDMDEDDIIATEELKVDYKS</sequence>
<dbReference type="AlphaFoldDB" id="A0AAP0CY21"/>
<dbReference type="InterPro" id="IPR018247">
    <property type="entry name" value="EF_Hand_1_Ca_BS"/>
</dbReference>
<evidence type="ECO:0000313" key="1">
    <source>
        <dbReference type="EMBL" id="KAK9065096.1"/>
    </source>
</evidence>